<evidence type="ECO:0000256" key="2">
    <source>
        <dbReference type="ARBA" id="ARBA00030244"/>
    </source>
</evidence>
<proteinExistence type="predicted"/>
<dbReference type="Pfam" id="PF07572">
    <property type="entry name" value="BCNT"/>
    <property type="match status" value="1"/>
</dbReference>
<accession>A0AAN9Z9E3</accession>
<feature type="compositionally biased region" description="Acidic residues" evidence="3">
    <location>
        <begin position="84"/>
        <end position="93"/>
    </location>
</feature>
<dbReference type="InterPro" id="IPR011421">
    <property type="entry name" value="BCNT-C"/>
</dbReference>
<gene>
    <name evidence="5" type="ORF">R5R35_011360</name>
</gene>
<comment type="caution">
    <text evidence="5">The sequence shown here is derived from an EMBL/GenBank/DDBJ whole genome shotgun (WGS) entry which is preliminary data.</text>
</comment>
<evidence type="ECO:0000256" key="3">
    <source>
        <dbReference type="SAM" id="MobiDB-lite"/>
    </source>
</evidence>
<feature type="compositionally biased region" description="Basic and acidic residues" evidence="3">
    <location>
        <begin position="135"/>
        <end position="155"/>
    </location>
</feature>
<feature type="domain" description="BCNT-C" evidence="4">
    <location>
        <begin position="207"/>
        <end position="287"/>
    </location>
</feature>
<feature type="compositionally biased region" description="Basic and acidic residues" evidence="3">
    <location>
        <begin position="94"/>
        <end position="110"/>
    </location>
</feature>
<feature type="region of interest" description="Disordered" evidence="3">
    <location>
        <begin position="188"/>
        <end position="214"/>
    </location>
</feature>
<feature type="compositionally biased region" description="Basic residues" evidence="3">
    <location>
        <begin position="54"/>
        <end position="74"/>
    </location>
</feature>
<keyword evidence="6" id="KW-1185">Reference proteome</keyword>
<dbReference type="PANTHER" id="PTHR48407:SF1">
    <property type="entry name" value="CRANIOFACIAL DEVELOPMENT PROTEIN 1"/>
    <property type="match status" value="1"/>
</dbReference>
<feature type="region of interest" description="Disordered" evidence="3">
    <location>
        <begin position="1"/>
        <end position="155"/>
    </location>
</feature>
<feature type="compositionally biased region" description="Gly residues" evidence="3">
    <location>
        <begin position="202"/>
        <end position="212"/>
    </location>
</feature>
<dbReference type="PROSITE" id="PS51279">
    <property type="entry name" value="BCNT_C"/>
    <property type="match status" value="1"/>
</dbReference>
<feature type="compositionally biased region" description="Acidic residues" evidence="3">
    <location>
        <begin position="34"/>
        <end position="50"/>
    </location>
</feature>
<protein>
    <recommendedName>
        <fullName evidence="1">Craniofacial development protein 1</fullName>
    </recommendedName>
    <alternativeName>
        <fullName evidence="2">Bucentaur</fullName>
    </alternativeName>
</protein>
<name>A0AAN9Z9E3_9ORTH</name>
<feature type="compositionally biased region" description="Polar residues" evidence="3">
    <location>
        <begin position="119"/>
        <end position="134"/>
    </location>
</feature>
<dbReference type="GO" id="GO:0000812">
    <property type="term" value="C:Swr1 complex"/>
    <property type="evidence" value="ECO:0007669"/>
    <property type="project" value="TreeGrafter"/>
</dbReference>
<dbReference type="EMBL" id="JAZDUA010000015">
    <property type="protein sequence ID" value="KAK7873298.1"/>
    <property type="molecule type" value="Genomic_DNA"/>
</dbReference>
<dbReference type="PANTHER" id="PTHR48407">
    <property type="entry name" value="CRANIOFACIAL DEVELOPMENT PROTEIN 1"/>
    <property type="match status" value="1"/>
</dbReference>
<evidence type="ECO:0000313" key="5">
    <source>
        <dbReference type="EMBL" id="KAK7873298.1"/>
    </source>
</evidence>
<dbReference type="Proteomes" id="UP001378592">
    <property type="component" value="Unassembled WGS sequence"/>
</dbReference>
<evidence type="ECO:0000259" key="4">
    <source>
        <dbReference type="PROSITE" id="PS51279"/>
    </source>
</evidence>
<dbReference type="AlphaFoldDB" id="A0AAN9Z9E3"/>
<organism evidence="5 6">
    <name type="scientific">Gryllus longicercus</name>
    <dbReference type="NCBI Taxonomy" id="2509291"/>
    <lineage>
        <taxon>Eukaryota</taxon>
        <taxon>Metazoa</taxon>
        <taxon>Ecdysozoa</taxon>
        <taxon>Arthropoda</taxon>
        <taxon>Hexapoda</taxon>
        <taxon>Insecta</taxon>
        <taxon>Pterygota</taxon>
        <taxon>Neoptera</taxon>
        <taxon>Polyneoptera</taxon>
        <taxon>Orthoptera</taxon>
        <taxon>Ensifera</taxon>
        <taxon>Gryllidea</taxon>
        <taxon>Grylloidea</taxon>
        <taxon>Gryllidae</taxon>
        <taxon>Gryllinae</taxon>
        <taxon>Gryllus</taxon>
    </lineage>
</organism>
<evidence type="ECO:0000256" key="1">
    <source>
        <dbReference type="ARBA" id="ARBA00019033"/>
    </source>
</evidence>
<dbReference type="InterPro" id="IPR027124">
    <property type="entry name" value="Swc5/CFDP1/2"/>
</dbReference>
<reference evidence="5 6" key="1">
    <citation type="submission" date="2024-03" db="EMBL/GenBank/DDBJ databases">
        <title>The genome assembly and annotation of the cricket Gryllus longicercus Weissman &amp; Gray.</title>
        <authorList>
            <person name="Szrajer S."/>
            <person name="Gray D."/>
            <person name="Ylla G."/>
        </authorList>
    </citation>
    <scope>NUCLEOTIDE SEQUENCE [LARGE SCALE GENOMIC DNA]</scope>
    <source>
        <strain evidence="5">DAG 2021-001</strain>
        <tissue evidence="5">Whole body minus gut</tissue>
    </source>
</reference>
<sequence>MDFSKEEPNLLSDSDDSDEDYVPPGAEGNLPSEVESEGDDEDPSESDEEDPNSKKRKKGQKASKKKARKKGRKSTQKEDVNTEEKDDDTDDNESNDKKVLSEEEEKKHADSLWADFMSDTKSSKPQPKKITSINSKHEETEDKKGKEPKKEEKENKVIITEVFEFAGEEVKVTKEVDVASKEARIVQAAPKTVGSSSSGSPAGRGRGRGAGGLTSILGQIGKKAKIGTLEKSKLDWDRFKRTEGIEDELRTFNRGKDGYLEKQDFLQRADLRQFEIEKSLRATRRSNR</sequence>
<evidence type="ECO:0000313" key="6">
    <source>
        <dbReference type="Proteomes" id="UP001378592"/>
    </source>
</evidence>